<dbReference type="GO" id="GO:0004636">
    <property type="term" value="F:phosphoribosyl-ATP diphosphatase activity"/>
    <property type="evidence" value="ECO:0007669"/>
    <property type="project" value="UniProtKB-EC"/>
</dbReference>
<dbReference type="PANTHER" id="PTHR42945:SF1">
    <property type="entry name" value="HISTIDINE BIOSYNTHESIS BIFUNCTIONAL PROTEIN HIS7"/>
    <property type="match status" value="1"/>
</dbReference>
<evidence type="ECO:0000256" key="4">
    <source>
        <dbReference type="ARBA" id="ARBA00005204"/>
    </source>
</evidence>
<dbReference type="UniPathway" id="UPA00031">
    <property type="reaction ID" value="UER00008"/>
</dbReference>
<evidence type="ECO:0000256" key="5">
    <source>
        <dbReference type="ARBA" id="ARBA00007731"/>
    </source>
</evidence>
<feature type="domain" description="Phosphoribosyl-AMP cyclohydrolase" evidence="16">
    <location>
        <begin position="30"/>
        <end position="101"/>
    </location>
</feature>
<dbReference type="GO" id="GO:0004635">
    <property type="term" value="F:phosphoribosyl-AMP cyclohydrolase activity"/>
    <property type="evidence" value="ECO:0007669"/>
    <property type="project" value="UniProtKB-EC"/>
</dbReference>
<evidence type="ECO:0000256" key="14">
    <source>
        <dbReference type="ARBA" id="ARBA00023102"/>
    </source>
</evidence>
<evidence type="ECO:0000313" key="18">
    <source>
        <dbReference type="Proteomes" id="UP000320184"/>
    </source>
</evidence>
<evidence type="ECO:0000256" key="12">
    <source>
        <dbReference type="ARBA" id="ARBA00022801"/>
    </source>
</evidence>
<dbReference type="EC" id="3.5.4.19" evidence="8"/>
<dbReference type="Pfam" id="PF01503">
    <property type="entry name" value="PRA-PH"/>
    <property type="match status" value="1"/>
</dbReference>
<evidence type="ECO:0000256" key="15">
    <source>
        <dbReference type="ARBA" id="ARBA00023268"/>
    </source>
</evidence>
<dbReference type="InterPro" id="IPR021130">
    <property type="entry name" value="PRib-ATP_PPHydrolase-like"/>
</dbReference>
<evidence type="ECO:0000256" key="8">
    <source>
        <dbReference type="ARBA" id="ARBA00012721"/>
    </source>
</evidence>
<dbReference type="GO" id="GO:0005524">
    <property type="term" value="F:ATP binding"/>
    <property type="evidence" value="ECO:0007669"/>
    <property type="project" value="UniProtKB-KW"/>
</dbReference>
<dbReference type="AlphaFoldDB" id="A0A538SLI6"/>
<keyword evidence="10" id="KW-0028">Amino-acid biosynthesis</keyword>
<comment type="similarity">
    <text evidence="6">In the N-terminal section; belongs to the PRA-CH family.</text>
</comment>
<name>A0A538SLI6_UNCEI</name>
<comment type="pathway">
    <text evidence="4">Amino-acid biosynthesis; L-histidine biosynthesis; L-histidine from 5-phospho-alpha-D-ribose 1-diphosphate: step 2/9.</text>
</comment>
<dbReference type="Pfam" id="PF01502">
    <property type="entry name" value="PRA-CH"/>
    <property type="match status" value="1"/>
</dbReference>
<dbReference type="EMBL" id="VBOT01000039">
    <property type="protein sequence ID" value="TMQ52222.1"/>
    <property type="molecule type" value="Genomic_DNA"/>
</dbReference>
<dbReference type="GO" id="GO:0000105">
    <property type="term" value="P:L-histidine biosynthetic process"/>
    <property type="evidence" value="ECO:0007669"/>
    <property type="project" value="UniProtKB-UniPathway"/>
</dbReference>
<gene>
    <name evidence="17" type="ORF">E6K73_03435</name>
</gene>
<keyword evidence="11" id="KW-0547">Nucleotide-binding</keyword>
<keyword evidence="13" id="KW-0067">ATP-binding</keyword>
<dbReference type="EC" id="3.6.1.31" evidence="7"/>
<comment type="catalytic activity">
    <reaction evidence="2">
        <text>1-(5-phospho-beta-D-ribosyl)-ATP + H2O = 1-(5-phospho-beta-D-ribosyl)-5'-AMP + diphosphate + H(+)</text>
        <dbReference type="Rhea" id="RHEA:22828"/>
        <dbReference type="ChEBI" id="CHEBI:15377"/>
        <dbReference type="ChEBI" id="CHEBI:15378"/>
        <dbReference type="ChEBI" id="CHEBI:33019"/>
        <dbReference type="ChEBI" id="CHEBI:59457"/>
        <dbReference type="ChEBI" id="CHEBI:73183"/>
        <dbReference type="EC" id="3.6.1.31"/>
    </reaction>
</comment>
<keyword evidence="12 17" id="KW-0378">Hydrolase</keyword>
<evidence type="ECO:0000256" key="11">
    <source>
        <dbReference type="ARBA" id="ARBA00022741"/>
    </source>
</evidence>
<dbReference type="CDD" id="cd11534">
    <property type="entry name" value="NTP-PPase_HisIE_like"/>
    <property type="match status" value="1"/>
</dbReference>
<comment type="caution">
    <text evidence="17">The sequence shown here is derived from an EMBL/GenBank/DDBJ whole genome shotgun (WGS) entry which is preliminary data.</text>
</comment>
<evidence type="ECO:0000256" key="2">
    <source>
        <dbReference type="ARBA" id="ARBA00001460"/>
    </source>
</evidence>
<evidence type="ECO:0000256" key="13">
    <source>
        <dbReference type="ARBA" id="ARBA00022840"/>
    </source>
</evidence>
<evidence type="ECO:0000256" key="10">
    <source>
        <dbReference type="ARBA" id="ARBA00022605"/>
    </source>
</evidence>
<evidence type="ECO:0000256" key="7">
    <source>
        <dbReference type="ARBA" id="ARBA00012414"/>
    </source>
</evidence>
<dbReference type="Proteomes" id="UP000320184">
    <property type="component" value="Unassembled WGS sequence"/>
</dbReference>
<dbReference type="InterPro" id="IPR002496">
    <property type="entry name" value="PRib_AMP_CycHydrolase_dom"/>
</dbReference>
<dbReference type="FunFam" id="3.10.20.810:FF:000001">
    <property type="entry name" value="Histidine biosynthesis bifunctional protein HisIE"/>
    <property type="match status" value="1"/>
</dbReference>
<reference evidence="17 18" key="1">
    <citation type="journal article" date="2019" name="Nat. Microbiol.">
        <title>Mediterranean grassland soil C-N compound turnover is dependent on rainfall and depth, and is mediated by genomically divergent microorganisms.</title>
        <authorList>
            <person name="Diamond S."/>
            <person name="Andeer P.F."/>
            <person name="Li Z."/>
            <person name="Crits-Christoph A."/>
            <person name="Burstein D."/>
            <person name="Anantharaman K."/>
            <person name="Lane K.R."/>
            <person name="Thomas B.C."/>
            <person name="Pan C."/>
            <person name="Northen T.R."/>
            <person name="Banfield J.F."/>
        </authorList>
    </citation>
    <scope>NUCLEOTIDE SEQUENCE [LARGE SCALE GENOMIC DNA]</scope>
    <source>
        <strain evidence="17">WS_3</strain>
    </source>
</reference>
<dbReference type="SUPFAM" id="SSF141734">
    <property type="entry name" value="HisI-like"/>
    <property type="match status" value="1"/>
</dbReference>
<protein>
    <recommendedName>
        <fullName evidence="9">Histidine biosynthesis bifunctional protein HisIE</fullName>
        <ecNumber evidence="8">3.5.4.19</ecNumber>
        <ecNumber evidence="7">3.6.1.31</ecNumber>
    </recommendedName>
</protein>
<dbReference type="Gene3D" id="3.10.20.810">
    <property type="entry name" value="Phosphoribosyl-AMP cyclohydrolase"/>
    <property type="match status" value="1"/>
</dbReference>
<evidence type="ECO:0000256" key="1">
    <source>
        <dbReference type="ARBA" id="ARBA00000024"/>
    </source>
</evidence>
<evidence type="ECO:0000259" key="16">
    <source>
        <dbReference type="Pfam" id="PF01502"/>
    </source>
</evidence>
<dbReference type="InterPro" id="IPR008179">
    <property type="entry name" value="HisE"/>
</dbReference>
<organism evidence="17 18">
    <name type="scientific">Eiseniibacteriota bacterium</name>
    <dbReference type="NCBI Taxonomy" id="2212470"/>
    <lineage>
        <taxon>Bacteria</taxon>
        <taxon>Candidatus Eiseniibacteriota</taxon>
    </lineage>
</organism>
<evidence type="ECO:0000256" key="6">
    <source>
        <dbReference type="ARBA" id="ARBA00008299"/>
    </source>
</evidence>
<comment type="pathway">
    <text evidence="3">Amino-acid biosynthesis; L-histidine biosynthesis; L-histidine from 5-phospho-alpha-D-ribose 1-diphosphate: step 3/9.</text>
</comment>
<accession>A0A538SLI6</accession>
<proteinExistence type="inferred from homology"/>
<keyword evidence="15" id="KW-0511">Multifunctional enzyme</keyword>
<dbReference type="InterPro" id="IPR038019">
    <property type="entry name" value="PRib_AMP_CycHydrolase_sf"/>
</dbReference>
<dbReference type="Gene3D" id="1.10.287.1080">
    <property type="entry name" value="MazG-like"/>
    <property type="match status" value="1"/>
</dbReference>
<evidence type="ECO:0000313" key="17">
    <source>
        <dbReference type="EMBL" id="TMQ52222.1"/>
    </source>
</evidence>
<sequence>MLDVAGLDFEKGGGLVTVVTQDARSGAVLMVAHADREALEKTLATGEMHYRSRSRGPWHKGETSGNTQAVVSLVADCDGDAVLARVIPRGPACHTEAPSCFGEEALAADALGELDRTLAARAAGPEETMTSASRPSYTRRLLADRNLRLKKIGEESAEFLTACADGDAGRAADSLGVTLEDLRAIVARRAAAG</sequence>
<evidence type="ECO:0000256" key="3">
    <source>
        <dbReference type="ARBA" id="ARBA00005169"/>
    </source>
</evidence>
<comment type="catalytic activity">
    <reaction evidence="1">
        <text>1-(5-phospho-beta-D-ribosyl)-5'-AMP + H2O = 1-(5-phospho-beta-D-ribosyl)-5-[(5-phospho-beta-D-ribosylamino)methylideneamino]imidazole-4-carboxamide</text>
        <dbReference type="Rhea" id="RHEA:20049"/>
        <dbReference type="ChEBI" id="CHEBI:15377"/>
        <dbReference type="ChEBI" id="CHEBI:58435"/>
        <dbReference type="ChEBI" id="CHEBI:59457"/>
        <dbReference type="EC" id="3.5.4.19"/>
    </reaction>
</comment>
<keyword evidence="14" id="KW-0368">Histidine biosynthesis</keyword>
<evidence type="ECO:0000256" key="9">
    <source>
        <dbReference type="ARBA" id="ARBA00017720"/>
    </source>
</evidence>
<dbReference type="PANTHER" id="PTHR42945">
    <property type="entry name" value="HISTIDINE BIOSYNTHESIS BIFUNCTIONAL PROTEIN"/>
    <property type="match status" value="1"/>
</dbReference>
<comment type="similarity">
    <text evidence="5">In the C-terminal section; belongs to the PRA-PH family.</text>
</comment>